<dbReference type="Proteomes" id="UP000440694">
    <property type="component" value="Unassembled WGS sequence"/>
</dbReference>
<comment type="subcellular location">
    <subcellularLocation>
        <location evidence="1">Cell outer membrane</location>
    </subcellularLocation>
</comment>
<dbReference type="AlphaFoldDB" id="A0A6I3KIG0"/>
<keyword evidence="9" id="KW-1185">Reference proteome</keyword>
<keyword evidence="3" id="KW-0472">Membrane</keyword>
<feature type="domain" description="Outer membrane protein beta-barrel" evidence="7">
    <location>
        <begin position="38"/>
        <end position="215"/>
    </location>
</feature>
<dbReference type="EMBL" id="WMBQ01000001">
    <property type="protein sequence ID" value="MTD93512.1"/>
    <property type="molecule type" value="Genomic_DNA"/>
</dbReference>
<comment type="similarity">
    <text evidence="5">Belongs to the Omp25/RopB family.</text>
</comment>
<name>A0A6I3KIG0_9HYPH</name>
<evidence type="ECO:0000259" key="7">
    <source>
        <dbReference type="Pfam" id="PF13505"/>
    </source>
</evidence>
<evidence type="ECO:0000256" key="6">
    <source>
        <dbReference type="SAM" id="SignalP"/>
    </source>
</evidence>
<protein>
    <submittedName>
        <fullName evidence="8">Outer membrane beta-barrel protein</fullName>
    </submittedName>
</protein>
<dbReference type="SUPFAM" id="SSF56925">
    <property type="entry name" value="OMPA-like"/>
    <property type="match status" value="1"/>
</dbReference>
<dbReference type="InterPro" id="IPR011250">
    <property type="entry name" value="OMP/PagP_B-barrel"/>
</dbReference>
<dbReference type="GO" id="GO:0009279">
    <property type="term" value="C:cell outer membrane"/>
    <property type="evidence" value="ECO:0007669"/>
    <property type="project" value="UniProtKB-SubCell"/>
</dbReference>
<keyword evidence="2 6" id="KW-0732">Signal</keyword>
<evidence type="ECO:0000256" key="4">
    <source>
        <dbReference type="ARBA" id="ARBA00023237"/>
    </source>
</evidence>
<keyword evidence="4" id="KW-0998">Cell outer membrane</keyword>
<accession>A0A6I3KIG0</accession>
<dbReference type="RefSeq" id="WP_154738044.1">
    <property type="nucleotide sequence ID" value="NZ_WMBQ01000001.1"/>
</dbReference>
<evidence type="ECO:0000313" key="8">
    <source>
        <dbReference type="EMBL" id="MTD93512.1"/>
    </source>
</evidence>
<evidence type="ECO:0000256" key="2">
    <source>
        <dbReference type="ARBA" id="ARBA00022729"/>
    </source>
</evidence>
<gene>
    <name evidence="8" type="ORF">GIW81_04085</name>
</gene>
<feature type="signal peptide" evidence="6">
    <location>
        <begin position="1"/>
        <end position="23"/>
    </location>
</feature>
<dbReference type="PANTHER" id="PTHR34001:SF3">
    <property type="entry name" value="BLL7405 PROTEIN"/>
    <property type="match status" value="1"/>
</dbReference>
<evidence type="ECO:0000313" key="9">
    <source>
        <dbReference type="Proteomes" id="UP000440694"/>
    </source>
</evidence>
<sequence length="243" mass="26441">MRRQLSAIVIASSLIFAAGTAGADGWEPARTPVALAPIWTGFYANAGVGYGIWDAETTTDAPGRCVSCATTDHAGRGWLGEVGFGYDHQFTERIVVGVLFNYDFADMRGRTSDAVFTTTETSNDRAWFIGARAGWLMTPDILNYWSVGYTQTHFSGGALHNSFTGALLPNAQLADYEASGWFVGGGLEVALHSGWFWRSEARYADYGREARLESGIAPPFFLNFDPVVGTATTEVVYKFNCCH</sequence>
<dbReference type="InterPro" id="IPR051692">
    <property type="entry name" value="OMP-like"/>
</dbReference>
<dbReference type="Pfam" id="PF13505">
    <property type="entry name" value="OMP_b-brl"/>
    <property type="match status" value="1"/>
</dbReference>
<evidence type="ECO:0000256" key="3">
    <source>
        <dbReference type="ARBA" id="ARBA00023136"/>
    </source>
</evidence>
<dbReference type="InterPro" id="IPR027385">
    <property type="entry name" value="Beta-barrel_OMP"/>
</dbReference>
<evidence type="ECO:0000256" key="1">
    <source>
        <dbReference type="ARBA" id="ARBA00004442"/>
    </source>
</evidence>
<comment type="caution">
    <text evidence="8">The sequence shown here is derived from an EMBL/GenBank/DDBJ whole genome shotgun (WGS) entry which is preliminary data.</text>
</comment>
<dbReference type="PANTHER" id="PTHR34001">
    <property type="entry name" value="BLL7405 PROTEIN"/>
    <property type="match status" value="1"/>
</dbReference>
<proteinExistence type="inferred from homology"/>
<dbReference type="Gene3D" id="2.40.160.20">
    <property type="match status" value="1"/>
</dbReference>
<organism evidence="8 9">
    <name type="scientific">Hyphomicrobium album</name>
    <dbReference type="NCBI Taxonomy" id="2665159"/>
    <lineage>
        <taxon>Bacteria</taxon>
        <taxon>Pseudomonadati</taxon>
        <taxon>Pseudomonadota</taxon>
        <taxon>Alphaproteobacteria</taxon>
        <taxon>Hyphomicrobiales</taxon>
        <taxon>Hyphomicrobiaceae</taxon>
        <taxon>Hyphomicrobium</taxon>
    </lineage>
</organism>
<reference evidence="8 9" key="1">
    <citation type="submission" date="2019-11" db="EMBL/GenBank/DDBJ databases">
        <title>Identification of a novel strain.</title>
        <authorList>
            <person name="Xu Q."/>
            <person name="Wang G."/>
        </authorList>
    </citation>
    <scope>NUCLEOTIDE SEQUENCE [LARGE SCALE GENOMIC DNA]</scope>
    <source>
        <strain evidence="9">xq</strain>
    </source>
</reference>
<evidence type="ECO:0000256" key="5">
    <source>
        <dbReference type="ARBA" id="ARBA00038306"/>
    </source>
</evidence>
<feature type="chain" id="PRO_5026219495" evidence="6">
    <location>
        <begin position="24"/>
        <end position="243"/>
    </location>
</feature>